<feature type="compositionally biased region" description="Polar residues" evidence="3">
    <location>
        <begin position="98"/>
        <end position="114"/>
    </location>
</feature>
<proteinExistence type="predicted"/>
<evidence type="ECO:0000256" key="1">
    <source>
        <dbReference type="ARBA" id="ARBA00022553"/>
    </source>
</evidence>
<dbReference type="SMART" id="SM00036">
    <property type="entry name" value="CNH"/>
    <property type="match status" value="1"/>
</dbReference>
<name>A0A8H3FTC7_9LECA</name>
<feature type="compositionally biased region" description="Polar residues" evidence="3">
    <location>
        <begin position="618"/>
        <end position="629"/>
    </location>
</feature>
<feature type="region of interest" description="Disordered" evidence="3">
    <location>
        <begin position="700"/>
        <end position="724"/>
    </location>
</feature>
<dbReference type="Pfam" id="PF00621">
    <property type="entry name" value="RhoGEF"/>
    <property type="match status" value="1"/>
</dbReference>
<dbReference type="InterPro" id="IPR041675">
    <property type="entry name" value="PH_5"/>
</dbReference>
<feature type="compositionally biased region" description="Polar residues" evidence="3">
    <location>
        <begin position="253"/>
        <end position="270"/>
    </location>
</feature>
<organism evidence="7 8">
    <name type="scientific">Imshaugia aleurites</name>
    <dbReference type="NCBI Taxonomy" id="172621"/>
    <lineage>
        <taxon>Eukaryota</taxon>
        <taxon>Fungi</taxon>
        <taxon>Dikarya</taxon>
        <taxon>Ascomycota</taxon>
        <taxon>Pezizomycotina</taxon>
        <taxon>Lecanoromycetes</taxon>
        <taxon>OSLEUM clade</taxon>
        <taxon>Lecanoromycetidae</taxon>
        <taxon>Lecanorales</taxon>
        <taxon>Lecanorineae</taxon>
        <taxon>Parmeliaceae</taxon>
        <taxon>Imshaugia</taxon>
    </lineage>
</organism>
<dbReference type="PROSITE" id="PS50219">
    <property type="entry name" value="CNH"/>
    <property type="match status" value="1"/>
</dbReference>
<dbReference type="Gene3D" id="1.20.900.10">
    <property type="entry name" value="Dbl homology (DH) domain"/>
    <property type="match status" value="1"/>
</dbReference>
<dbReference type="PANTHER" id="PTHR46572">
    <property type="entry name" value="RHO1 GDP-GTP EXCHANGE PROTEIN 1-RELATED"/>
    <property type="match status" value="1"/>
</dbReference>
<feature type="compositionally biased region" description="Polar residues" evidence="3">
    <location>
        <begin position="135"/>
        <end position="144"/>
    </location>
</feature>
<feature type="compositionally biased region" description="Low complexity" evidence="3">
    <location>
        <begin position="151"/>
        <end position="175"/>
    </location>
</feature>
<feature type="domain" description="CNH" evidence="6">
    <location>
        <begin position="1422"/>
        <end position="1737"/>
    </location>
</feature>
<evidence type="ECO:0000256" key="2">
    <source>
        <dbReference type="ARBA" id="ARBA00022658"/>
    </source>
</evidence>
<evidence type="ECO:0000256" key="3">
    <source>
        <dbReference type="SAM" id="MobiDB-lite"/>
    </source>
</evidence>
<feature type="region of interest" description="Disordered" evidence="3">
    <location>
        <begin position="539"/>
        <end position="560"/>
    </location>
</feature>
<dbReference type="SMART" id="SM00233">
    <property type="entry name" value="PH"/>
    <property type="match status" value="1"/>
</dbReference>
<dbReference type="OrthoDB" id="660555at2759"/>
<dbReference type="CDD" id="cd00160">
    <property type="entry name" value="RhoGEF"/>
    <property type="match status" value="1"/>
</dbReference>
<dbReference type="InterPro" id="IPR001180">
    <property type="entry name" value="CNH_dom"/>
</dbReference>
<feature type="domain" description="PH" evidence="4">
    <location>
        <begin position="1174"/>
        <end position="1356"/>
    </location>
</feature>
<dbReference type="SMART" id="SM00325">
    <property type="entry name" value="RhoGEF"/>
    <property type="match status" value="1"/>
</dbReference>
<dbReference type="PROSITE" id="PS50010">
    <property type="entry name" value="DH_2"/>
    <property type="match status" value="1"/>
</dbReference>
<feature type="compositionally biased region" description="Polar residues" evidence="3">
    <location>
        <begin position="1"/>
        <end position="37"/>
    </location>
</feature>
<dbReference type="InterPro" id="IPR011993">
    <property type="entry name" value="PH-like_dom_sf"/>
</dbReference>
<feature type="domain" description="DH" evidence="5">
    <location>
        <begin position="946"/>
        <end position="1138"/>
    </location>
</feature>
<gene>
    <name evidence="7" type="ORF">IMSHALPRED_008138</name>
</gene>
<dbReference type="Pfam" id="PF00780">
    <property type="entry name" value="CNH"/>
    <property type="match status" value="1"/>
</dbReference>
<feature type="compositionally biased region" description="Polar residues" evidence="3">
    <location>
        <begin position="64"/>
        <end position="78"/>
    </location>
</feature>
<keyword evidence="2" id="KW-0344">Guanine-nucleotide releasing factor</keyword>
<feature type="compositionally biased region" description="Pro residues" evidence="3">
    <location>
        <begin position="319"/>
        <end position="332"/>
    </location>
</feature>
<dbReference type="EMBL" id="CAJPDT010000056">
    <property type="protein sequence ID" value="CAF9930289.1"/>
    <property type="molecule type" value="Genomic_DNA"/>
</dbReference>
<sequence>MAFPYSSPSQSQHSRFQSSPTSRTAGGNSTVRGTQSFGLGDDGPFPEDANSTILQSRGYRPGSNAISQQAELYRGSQSPPFPPRSTSYGTGGGGGYQHQENSSAPPSSRPSYNPQLYGAPQPHYSPQPPGAPGATANTSSTAYQQYIPAAYQPTSSQYQSGQGSQPHSASSSYSNQPPPPPPRPFEPRYGSRVSPQIGSDSRLQYVSTSPELPYRQQPLPPLPSSRPPSTGSPYTPPAPPPPPFSPGRDAFPSSATIASPQSHLQKTPASGHSGERISNRPPTLQNQLPPLPNYSSNGSPRIPSPAIHRRPIGLNSSLPPTPGTPGPTPPQHSPQRSDTIGRHPQARPLPGPPSEVTSEPDYFSGVNGYVDSPETSGATPGYDDLMQEVEAAVMGRAPLSSSRRSPRVARTPANASIDETQATQPLFTLPTEVHHGTSHLHPNGHIGEMAEGQFVNYDAYSDRSDAEAEAGLAAMHMADEQDAAEEARRQSGRRSYRRSGESQQSSRYHEPSSDSDVNIDMDTYGGGFSGNVPYGDSYGYANQMDNQGRPFAETRTSQRSDLSGVEYEYPIPGQEYIHPFAPARVDRAGTGGLSEPGSVQRRLSFEDGDEVTLAESEGTYNSGTQSPSRDNMPEMFFHPGVGPSRPLPVAPVQPLQGRSVPQLMPAGTYQHPERLLQYDQYGRPTFPAAPDAYNQLLTPQSTPVPRSSSLISHSSTPQTVPPIRSKTDADRAKILRQQQQQMGLRVGSVYGTDSLGDTPVNPSAEVLGLPEIPAGKRRKFNPSKLSTADFKKCAEPWALSSVVMWVKEMSEGEADLKEQAIVEGIVALFTHKVPTMNTADAENLGAKVVRSMYDSGTLLKEEEWVKFGTADMSGVLFQLTGTGCYSPRVHTEAFPGRCYSHQCMRTLKKINLQTQALEPQRKAEDWPTFYKVTKADIENVDKKEVERQNNLHEIVTTEDDFMDQLNVLRVLYRDELSKWQPPILAPKRKDKFLWDVFGRADAIQHANEDYLLAQLKYRQQEQGPWIVGFSDIFREWIRKAKNAYIEYAAAFPNASHLIRQESDRNILFRQFLDQMRSNDRSRRLGWDTYLKAPITRLQRYTLLLSTVHKNTVQDSEEKSNLAMAIEEIKVVTLECDARVAEMTKNVDLAELSGKLQLRPGMDNVQLNLTHLGREIIFQGDLQRMGKNKFGWVDTHAILFDHYLVLAKIVSVRDAAGGLKYEKYDVSKLPIPMDLLVLESKDDPPVIKSTMKGLGTVTTITTRADTPQETRASRQSMSSPGPGALVHTNTASSVASTATNGSSRTITAPTVIDSQKDEKIMFPFRFKHLGRDDVYTLYAPTSQNRSDWCNKIIEAKTRHASSLYKQGAEPFRLKVVADTAFAYDAMSGVGKTIVISGTPLDRAIREVEEKYKDTSPRPNPVCRAAVNCATAFNQPYGNPMVAVGTDYGVYISNYGNARGWTRAIQVLRVTQIAVLEDFSLFLLISDKSLIAYHLDTVCPASGTPSPNNASDSARRAPQKLSGSRDVGFFAHGRQKDRALVFYKKREGASSIFKVLEPVYQKSSTSSSARTRFGMRKGSVEFFRDFDDFYIGSETYSINLFHSSIAISTAKGIEVMNLDKKLPISVPDLKPPDCASIAHRIRDQKPLGMFRLSDSEFLLVFEEVGIYVNKHGDVSRAVVLEFVGKAKQAAVCTSTNSTYLILVDYAGGYVEVRNAVNGRLRQMISGRDVRLLDDGGSGTQGSKAGTVKLCMQHPEWERCQVVVEMIVNEGLKE</sequence>
<evidence type="ECO:0000313" key="8">
    <source>
        <dbReference type="Proteomes" id="UP000664534"/>
    </source>
</evidence>
<feature type="compositionally biased region" description="Pro residues" evidence="3">
    <location>
        <begin position="234"/>
        <end position="245"/>
    </location>
</feature>
<protein>
    <recommendedName>
        <fullName evidence="9">Rho1 guanine nucleotide exchange factor 3</fullName>
    </recommendedName>
</protein>
<evidence type="ECO:0000259" key="4">
    <source>
        <dbReference type="PROSITE" id="PS50003"/>
    </source>
</evidence>
<dbReference type="InterPro" id="IPR052233">
    <property type="entry name" value="Rho-type_GEFs"/>
</dbReference>
<feature type="compositionally biased region" description="Low complexity" evidence="3">
    <location>
        <begin position="396"/>
        <end position="413"/>
    </location>
</feature>
<dbReference type="InterPro" id="IPR000219">
    <property type="entry name" value="DH_dom"/>
</dbReference>
<feature type="region of interest" description="Disordered" evidence="3">
    <location>
        <begin position="604"/>
        <end position="653"/>
    </location>
</feature>
<dbReference type="Pfam" id="PF23582">
    <property type="entry name" value="WHD_RGF3"/>
    <property type="match status" value="1"/>
</dbReference>
<evidence type="ECO:0000313" key="7">
    <source>
        <dbReference type="EMBL" id="CAF9930289.1"/>
    </source>
</evidence>
<dbReference type="PROSITE" id="PS50003">
    <property type="entry name" value="PH_DOMAIN"/>
    <property type="match status" value="1"/>
</dbReference>
<evidence type="ECO:0008006" key="9">
    <source>
        <dbReference type="Google" id="ProtNLM"/>
    </source>
</evidence>
<dbReference type="Pfam" id="PF15405">
    <property type="entry name" value="PH_5"/>
    <property type="match status" value="1"/>
</dbReference>
<dbReference type="SUPFAM" id="SSF50729">
    <property type="entry name" value="PH domain-like"/>
    <property type="match status" value="1"/>
</dbReference>
<accession>A0A8H3FTC7</accession>
<feature type="region of interest" description="Disordered" evidence="3">
    <location>
        <begin position="479"/>
        <end position="524"/>
    </location>
</feature>
<keyword evidence="1" id="KW-0597">Phosphoprotein</keyword>
<keyword evidence="8" id="KW-1185">Reference proteome</keyword>
<reference evidence="7" key="1">
    <citation type="submission" date="2021-03" db="EMBL/GenBank/DDBJ databases">
        <authorList>
            <person name="Tagirdzhanova G."/>
        </authorList>
    </citation>
    <scope>NUCLEOTIDE SEQUENCE</scope>
</reference>
<dbReference type="SUPFAM" id="SSF48065">
    <property type="entry name" value="DBL homology domain (DH-domain)"/>
    <property type="match status" value="1"/>
</dbReference>
<dbReference type="InterPro" id="IPR035899">
    <property type="entry name" value="DBL_dom_sf"/>
</dbReference>
<feature type="compositionally biased region" description="Polar residues" evidence="3">
    <location>
        <begin position="700"/>
        <end position="718"/>
    </location>
</feature>
<evidence type="ECO:0000259" key="6">
    <source>
        <dbReference type="PROSITE" id="PS50219"/>
    </source>
</evidence>
<feature type="compositionally biased region" description="Polar residues" evidence="3">
    <location>
        <begin position="193"/>
        <end position="210"/>
    </location>
</feature>
<dbReference type="InterPro" id="IPR057283">
    <property type="entry name" value="RGF3_WH"/>
</dbReference>
<feature type="region of interest" description="Disordered" evidence="3">
    <location>
        <begin position="1"/>
        <end position="382"/>
    </location>
</feature>
<feature type="region of interest" description="Disordered" evidence="3">
    <location>
        <begin position="1264"/>
        <end position="1283"/>
    </location>
</feature>
<dbReference type="GO" id="GO:0005085">
    <property type="term" value="F:guanyl-nucleotide exchange factor activity"/>
    <property type="evidence" value="ECO:0007669"/>
    <property type="project" value="UniProtKB-KW"/>
</dbReference>
<dbReference type="Proteomes" id="UP000664534">
    <property type="component" value="Unassembled WGS sequence"/>
</dbReference>
<dbReference type="InterPro" id="IPR001849">
    <property type="entry name" value="PH_domain"/>
</dbReference>
<comment type="caution">
    <text evidence="7">The sequence shown here is derived from an EMBL/GenBank/DDBJ whole genome shotgun (WGS) entry which is preliminary data.</text>
</comment>
<dbReference type="PANTHER" id="PTHR46572:SF1">
    <property type="entry name" value="RHO1 GUANINE NUCLEOTIDE EXCHANGE FACTOR TUS1"/>
    <property type="match status" value="1"/>
</dbReference>
<feature type="region of interest" description="Disordered" evidence="3">
    <location>
        <begin position="395"/>
        <end position="415"/>
    </location>
</feature>
<evidence type="ECO:0000259" key="5">
    <source>
        <dbReference type="PROSITE" id="PS50010"/>
    </source>
</evidence>
<dbReference type="Gene3D" id="2.30.29.30">
    <property type="entry name" value="Pleckstrin-homology domain (PH domain)/Phosphotyrosine-binding domain (PTB)"/>
    <property type="match status" value="1"/>
</dbReference>